<dbReference type="CDD" id="cd17535">
    <property type="entry name" value="REC_NarL-like"/>
    <property type="match status" value="1"/>
</dbReference>
<feature type="modified residue" description="4-aspartylphosphate" evidence="3">
    <location>
        <position position="62"/>
    </location>
</feature>
<dbReference type="RefSeq" id="WP_126844488.1">
    <property type="nucleotide sequence ID" value="NZ_JALXON010000019.1"/>
</dbReference>
<proteinExistence type="predicted"/>
<dbReference type="InterPro" id="IPR058245">
    <property type="entry name" value="NreC/VraR/RcsB-like_REC"/>
</dbReference>
<dbReference type="SMART" id="SM00448">
    <property type="entry name" value="REC"/>
    <property type="match status" value="1"/>
</dbReference>
<evidence type="ECO:0000256" key="3">
    <source>
        <dbReference type="PROSITE-ProRule" id="PRU00169"/>
    </source>
</evidence>
<dbReference type="PROSITE" id="PS50110">
    <property type="entry name" value="RESPONSE_REGULATORY"/>
    <property type="match status" value="1"/>
</dbReference>
<dbReference type="InterPro" id="IPR011006">
    <property type="entry name" value="CheY-like_superfamily"/>
</dbReference>
<dbReference type="Pfam" id="PF00072">
    <property type="entry name" value="Response_reg"/>
    <property type="match status" value="1"/>
</dbReference>
<dbReference type="EMBL" id="JASNVK010000010">
    <property type="protein sequence ID" value="MDK4300997.1"/>
    <property type="molecule type" value="Genomic_DNA"/>
</dbReference>
<dbReference type="InterPro" id="IPR016032">
    <property type="entry name" value="Sig_transdc_resp-reg_C-effctor"/>
</dbReference>
<dbReference type="Pfam" id="PF00196">
    <property type="entry name" value="GerE"/>
    <property type="match status" value="1"/>
</dbReference>
<dbReference type="Gene3D" id="1.10.10.10">
    <property type="entry name" value="Winged helix-like DNA-binding domain superfamily/Winged helix DNA-binding domain"/>
    <property type="match status" value="1"/>
</dbReference>
<evidence type="ECO:0000313" key="5">
    <source>
        <dbReference type="EMBL" id="MDK4300997.1"/>
    </source>
</evidence>
<reference evidence="5 6" key="1">
    <citation type="submission" date="2023-05" db="EMBL/GenBank/DDBJ databases">
        <title>Metabolic capabilities are highly conserved among human nasal-associated Corynebacterium species in pangenomic analyses.</title>
        <authorList>
            <person name="Tran T.H."/>
            <person name="Roberts A.Q."/>
            <person name="Escapa I.F."/>
            <person name="Gao W."/>
            <person name="Conlan S."/>
            <person name="Kong H."/>
            <person name="Segre J.A."/>
            <person name="Kelly M.S."/>
            <person name="Lemon K.P."/>
        </authorList>
    </citation>
    <scope>NUCLEOTIDE SEQUENCE [LARGE SCALE GENOMIC DNA]</scope>
    <source>
        <strain evidence="5 6">KPL2811</strain>
    </source>
</reference>
<dbReference type="PANTHER" id="PTHR43214">
    <property type="entry name" value="TWO-COMPONENT RESPONSE REGULATOR"/>
    <property type="match status" value="1"/>
</dbReference>
<keyword evidence="1 3" id="KW-0597">Phosphoprotein</keyword>
<evidence type="ECO:0000256" key="2">
    <source>
        <dbReference type="ARBA" id="ARBA00023125"/>
    </source>
</evidence>
<dbReference type="InterPro" id="IPR036388">
    <property type="entry name" value="WH-like_DNA-bd_sf"/>
</dbReference>
<protein>
    <submittedName>
        <fullName evidence="5">Response regulator transcription factor</fullName>
    </submittedName>
</protein>
<keyword evidence="6" id="KW-1185">Reference proteome</keyword>
<accession>A0ABT7G2N4</accession>
<dbReference type="SUPFAM" id="SSF46894">
    <property type="entry name" value="C-terminal effector domain of the bipartite response regulators"/>
    <property type="match status" value="1"/>
</dbReference>
<name>A0ABT7G2N4_9CORY</name>
<dbReference type="InterPro" id="IPR039420">
    <property type="entry name" value="WalR-like"/>
</dbReference>
<dbReference type="SMART" id="SM00421">
    <property type="entry name" value="HTH_LUXR"/>
    <property type="match status" value="1"/>
</dbReference>
<dbReference type="Gene3D" id="3.40.50.2300">
    <property type="match status" value="1"/>
</dbReference>
<dbReference type="InterPro" id="IPR001789">
    <property type="entry name" value="Sig_transdc_resp-reg_receiver"/>
</dbReference>
<sequence>MAASGSKVYRLAIVEDHELTRQGLESMLNDNADFNVIASAANVPELFTALGRKRKVDLVVLDLRLSDESQPIDNVEKIEELTDNIVVLSSLESPYLLRQVLKTSVAEVLSKTQPSEEVVAAIRRTLSGKPAISTEMAAAMDGDPLLEAVDLSDRQREVLELYASGEPAKRVARLTGLKQDTVNDYLSRVRQKYSSVGRDTFTKLDLYQRAQEDGFLPGPTGPR</sequence>
<keyword evidence="2" id="KW-0238">DNA-binding</keyword>
<feature type="domain" description="Response regulatory" evidence="4">
    <location>
        <begin position="10"/>
        <end position="126"/>
    </location>
</feature>
<dbReference type="SUPFAM" id="SSF52172">
    <property type="entry name" value="CheY-like"/>
    <property type="match status" value="1"/>
</dbReference>
<evidence type="ECO:0000259" key="4">
    <source>
        <dbReference type="PROSITE" id="PS50110"/>
    </source>
</evidence>
<dbReference type="PANTHER" id="PTHR43214:SF42">
    <property type="entry name" value="TRANSCRIPTIONAL REGULATORY PROTEIN DESR"/>
    <property type="match status" value="1"/>
</dbReference>
<dbReference type="Proteomes" id="UP001243856">
    <property type="component" value="Unassembled WGS sequence"/>
</dbReference>
<evidence type="ECO:0000256" key="1">
    <source>
        <dbReference type="ARBA" id="ARBA00022553"/>
    </source>
</evidence>
<dbReference type="PROSITE" id="PS00622">
    <property type="entry name" value="HTH_LUXR_1"/>
    <property type="match status" value="1"/>
</dbReference>
<organism evidence="5 6">
    <name type="scientific">Corynebacterium propinquum</name>
    <dbReference type="NCBI Taxonomy" id="43769"/>
    <lineage>
        <taxon>Bacteria</taxon>
        <taxon>Bacillati</taxon>
        <taxon>Actinomycetota</taxon>
        <taxon>Actinomycetes</taxon>
        <taxon>Mycobacteriales</taxon>
        <taxon>Corynebacteriaceae</taxon>
        <taxon>Corynebacterium</taxon>
    </lineage>
</organism>
<dbReference type="PRINTS" id="PR00038">
    <property type="entry name" value="HTHLUXR"/>
</dbReference>
<comment type="caution">
    <text evidence="5">The sequence shown here is derived from an EMBL/GenBank/DDBJ whole genome shotgun (WGS) entry which is preliminary data.</text>
</comment>
<dbReference type="InterPro" id="IPR000792">
    <property type="entry name" value="Tscrpt_reg_LuxR_C"/>
</dbReference>
<evidence type="ECO:0000313" key="6">
    <source>
        <dbReference type="Proteomes" id="UP001243856"/>
    </source>
</evidence>
<gene>
    <name evidence="5" type="ORF">QPX45_07020</name>
</gene>